<dbReference type="SMART" id="SM00267">
    <property type="entry name" value="GGDEF"/>
    <property type="match status" value="1"/>
</dbReference>
<dbReference type="SMART" id="SM00304">
    <property type="entry name" value="HAMP"/>
    <property type="match status" value="1"/>
</dbReference>
<dbReference type="Gene3D" id="3.30.70.270">
    <property type="match status" value="1"/>
</dbReference>
<dbReference type="InterPro" id="IPR032244">
    <property type="entry name" value="LapD_MoxY_N"/>
</dbReference>
<dbReference type="Pfam" id="PF00563">
    <property type="entry name" value="EAL"/>
    <property type="match status" value="1"/>
</dbReference>
<dbReference type="CDD" id="cd01948">
    <property type="entry name" value="EAL"/>
    <property type="match status" value="1"/>
</dbReference>
<dbReference type="SMART" id="SM00052">
    <property type="entry name" value="EAL"/>
    <property type="match status" value="1"/>
</dbReference>
<dbReference type="PROSITE" id="PS50887">
    <property type="entry name" value="GGDEF"/>
    <property type="match status" value="1"/>
</dbReference>
<dbReference type="PANTHER" id="PTHR33121">
    <property type="entry name" value="CYCLIC DI-GMP PHOSPHODIESTERASE PDEF"/>
    <property type="match status" value="1"/>
</dbReference>
<keyword evidence="6" id="KW-1185">Reference proteome</keyword>
<reference evidence="5 6" key="1">
    <citation type="submission" date="2016-10" db="EMBL/GenBank/DDBJ databases">
        <authorList>
            <person name="de Groot N.N."/>
        </authorList>
    </citation>
    <scope>NUCLEOTIDE SEQUENCE [LARGE SCALE GENOMIC DNA]</scope>
    <source>
        <strain evidence="5 6">JCM 19513</strain>
    </source>
</reference>
<organism evidence="5 6">
    <name type="scientific">Atopomonas hussainii</name>
    <dbReference type="NCBI Taxonomy" id="1429083"/>
    <lineage>
        <taxon>Bacteria</taxon>
        <taxon>Pseudomonadati</taxon>
        <taxon>Pseudomonadota</taxon>
        <taxon>Gammaproteobacteria</taxon>
        <taxon>Pseudomonadales</taxon>
        <taxon>Pseudomonadaceae</taxon>
        <taxon>Atopomonas</taxon>
    </lineage>
</organism>
<dbReference type="PROSITE" id="PS50883">
    <property type="entry name" value="EAL"/>
    <property type="match status" value="1"/>
</dbReference>
<dbReference type="Pfam" id="PF00672">
    <property type="entry name" value="HAMP"/>
    <property type="match status" value="1"/>
</dbReference>
<dbReference type="InterPro" id="IPR035919">
    <property type="entry name" value="EAL_sf"/>
</dbReference>
<name>A0A1H7RNS6_9GAMM</name>
<dbReference type="GO" id="GO:0016020">
    <property type="term" value="C:membrane"/>
    <property type="evidence" value="ECO:0007669"/>
    <property type="project" value="InterPro"/>
</dbReference>
<feature type="domain" description="HAMP" evidence="3">
    <location>
        <begin position="171"/>
        <end position="223"/>
    </location>
</feature>
<dbReference type="InterPro" id="IPR003660">
    <property type="entry name" value="HAMP_dom"/>
</dbReference>
<dbReference type="SUPFAM" id="SSF55073">
    <property type="entry name" value="Nucleotide cyclase"/>
    <property type="match status" value="1"/>
</dbReference>
<dbReference type="InterPro" id="IPR042461">
    <property type="entry name" value="LapD_MoxY_peri_C"/>
</dbReference>
<sequence length="648" mass="72167">MSLLKQLFLAICLFLLVAFSGSFIVGLENSRGQHVEQLRSHAQDAATALGLSLTPHVDDPAMIEVMVNAIFDSGYFARIEVRTLPDRSVLVERDLSDSRITAPDWFVRLVNLQAQGGDAIIMRGWEEAASVHVVSHPQFALNKLWQSALGSLFWLGLCGLISAVIGGWLLRYQLRPLDYMVRQARAITRREYLLAPQMPSPPELQRVVQAMNQMVGKLKSLFEEEAARSEALRRQAYQDELTGLANRRWFDMQLKSLLNPDEHKAGGFLLILHLNDLAGLNQRLGGKPVDQLIQSLAQVLEQHGKGPHHPGWMCARSRAGELALLAPGLASDDAEQLATMLAGHCETLREQGLSDCTPVAWLALAAMQPGETPAHVMQRADQALQAAQSRSDQPWALVEEHNPNAERGQSYWQNRLEKALEQNLIQLFLQPVVNCHNRDLLHEKVLARLDDQGDSEPLNAGRFLPWIERLGLGAELDRLMLDKVLQHLQFHQGTLALSLSPASAQHAPARERLIALLQQHPEARNRLVLEMDERHLPPTDALLAFARHLRYLGVGLGIQHFGGRFSLIGNLTHMGLAYLKIDGSYIHGIDQEPDRHLFLEAMQRAARSIDLPLIAEMVETPGELAVLKELGIQGATGRLLGKPHPEQH</sequence>
<keyword evidence="1" id="KW-1133">Transmembrane helix</keyword>
<dbReference type="PANTHER" id="PTHR33121:SF23">
    <property type="entry name" value="CYCLIC DI-GMP PHOSPHODIESTERASE PDEB"/>
    <property type="match status" value="1"/>
</dbReference>
<feature type="domain" description="EAL" evidence="2">
    <location>
        <begin position="409"/>
        <end position="648"/>
    </location>
</feature>
<gene>
    <name evidence="5" type="ORF">SAMN05216214_11567</name>
</gene>
<dbReference type="InterPro" id="IPR050706">
    <property type="entry name" value="Cyclic-di-GMP_PDE-like"/>
</dbReference>
<dbReference type="STRING" id="1429083.GCA_001885685_01195"/>
<dbReference type="PROSITE" id="PS50885">
    <property type="entry name" value="HAMP"/>
    <property type="match status" value="1"/>
</dbReference>
<dbReference type="GO" id="GO:0007165">
    <property type="term" value="P:signal transduction"/>
    <property type="evidence" value="ECO:0007669"/>
    <property type="project" value="InterPro"/>
</dbReference>
<dbReference type="InterPro" id="IPR000160">
    <property type="entry name" value="GGDEF_dom"/>
</dbReference>
<dbReference type="Pfam" id="PF16448">
    <property type="entry name" value="LapD_MoxY_N"/>
    <property type="match status" value="1"/>
</dbReference>
<dbReference type="EMBL" id="FOAS01000015">
    <property type="protein sequence ID" value="SEL61950.1"/>
    <property type="molecule type" value="Genomic_DNA"/>
</dbReference>
<dbReference type="RefSeq" id="WP_074869954.1">
    <property type="nucleotide sequence ID" value="NZ_FOAS01000015.1"/>
</dbReference>
<evidence type="ECO:0000313" key="6">
    <source>
        <dbReference type="Proteomes" id="UP000185766"/>
    </source>
</evidence>
<dbReference type="SUPFAM" id="SSF141868">
    <property type="entry name" value="EAL domain-like"/>
    <property type="match status" value="1"/>
</dbReference>
<dbReference type="Proteomes" id="UP000185766">
    <property type="component" value="Unassembled WGS sequence"/>
</dbReference>
<dbReference type="InterPro" id="IPR001633">
    <property type="entry name" value="EAL_dom"/>
</dbReference>
<keyword evidence="1" id="KW-0812">Transmembrane</keyword>
<evidence type="ECO:0000259" key="3">
    <source>
        <dbReference type="PROSITE" id="PS50885"/>
    </source>
</evidence>
<feature type="domain" description="GGDEF" evidence="4">
    <location>
        <begin position="265"/>
        <end position="400"/>
    </location>
</feature>
<accession>A0A1H7RNS6</accession>
<dbReference type="InterPro" id="IPR043128">
    <property type="entry name" value="Rev_trsase/Diguanyl_cyclase"/>
</dbReference>
<dbReference type="InterPro" id="IPR029787">
    <property type="entry name" value="Nucleotide_cyclase"/>
</dbReference>
<feature type="transmembrane region" description="Helical" evidence="1">
    <location>
        <begin position="152"/>
        <end position="170"/>
    </location>
</feature>
<evidence type="ECO:0000256" key="1">
    <source>
        <dbReference type="SAM" id="Phobius"/>
    </source>
</evidence>
<evidence type="ECO:0000259" key="2">
    <source>
        <dbReference type="PROSITE" id="PS50883"/>
    </source>
</evidence>
<dbReference type="Gene3D" id="3.20.20.450">
    <property type="entry name" value="EAL domain"/>
    <property type="match status" value="1"/>
</dbReference>
<evidence type="ECO:0000313" key="5">
    <source>
        <dbReference type="EMBL" id="SEL61950.1"/>
    </source>
</evidence>
<proteinExistence type="predicted"/>
<dbReference type="AlphaFoldDB" id="A0A1H7RNS6"/>
<dbReference type="Gene3D" id="6.20.270.20">
    <property type="entry name" value="LapD/MoxY periplasmic domain"/>
    <property type="match status" value="1"/>
</dbReference>
<dbReference type="Gene3D" id="3.30.110.200">
    <property type="match status" value="1"/>
</dbReference>
<protein>
    <submittedName>
        <fullName evidence="5">EAL domain, c-di-GMP-specific phosphodiesterase class I (Or its enzymatically inactive variant)</fullName>
    </submittedName>
</protein>
<dbReference type="Pfam" id="PF00990">
    <property type="entry name" value="GGDEF"/>
    <property type="match status" value="1"/>
</dbReference>
<dbReference type="GO" id="GO:0071111">
    <property type="term" value="F:cyclic-guanylate-specific phosphodiesterase activity"/>
    <property type="evidence" value="ECO:0007669"/>
    <property type="project" value="InterPro"/>
</dbReference>
<keyword evidence="1" id="KW-0472">Membrane</keyword>
<evidence type="ECO:0000259" key="4">
    <source>
        <dbReference type="PROSITE" id="PS50887"/>
    </source>
</evidence>